<sequence length="250" mass="27272">MDSTAMQYVWCYQCARWWFVSAESQFCPNCRDASFNPLNLIVLRGPRGYQFYYDDGSGTRIRALPSSVSESLVGPGSEATLEGVLEIGFSLLAGPENPPASKRAVASLPTVRIQACHVDVCAVCTDALEVGSEAREMPCKHLYHDGCIFPWLSLHNSCPICRHELPGGVGLSISRLSDGGFTVGRFVEGEESVVGLVYTGGTLRAIELWRMIPPPRDGAFRRFFGKLGSVFRRRRSGSGRSPSLQESGSG</sequence>
<reference evidence="10" key="1">
    <citation type="submission" date="2018-01" db="EMBL/GenBank/DDBJ databases">
        <authorList>
            <person name="Mao J.F."/>
        </authorList>
    </citation>
    <scope>NUCLEOTIDE SEQUENCE</scope>
    <source>
        <strain evidence="10">Huo1</strain>
        <tissue evidence="10">Leaf</tissue>
    </source>
</reference>
<dbReference type="AlphaFoldDB" id="A0A8X8ZJQ4"/>
<evidence type="ECO:0000313" key="10">
    <source>
        <dbReference type="EMBL" id="KAG6407246.1"/>
    </source>
</evidence>
<keyword evidence="6" id="KW-0833">Ubl conjugation pathway</keyword>
<keyword evidence="4" id="KW-0479">Metal-binding</keyword>
<dbReference type="InterPro" id="IPR001841">
    <property type="entry name" value="Znf_RING"/>
</dbReference>
<evidence type="ECO:0000256" key="5">
    <source>
        <dbReference type="ARBA" id="ARBA00022771"/>
    </source>
</evidence>
<keyword evidence="7" id="KW-0862">Zinc</keyword>
<keyword evidence="11" id="KW-1185">Reference proteome</keyword>
<dbReference type="SUPFAM" id="SSF57850">
    <property type="entry name" value="RING/U-box"/>
    <property type="match status" value="1"/>
</dbReference>
<evidence type="ECO:0000259" key="9">
    <source>
        <dbReference type="PROSITE" id="PS50089"/>
    </source>
</evidence>
<organism evidence="10">
    <name type="scientific">Salvia splendens</name>
    <name type="common">Scarlet sage</name>
    <dbReference type="NCBI Taxonomy" id="180675"/>
    <lineage>
        <taxon>Eukaryota</taxon>
        <taxon>Viridiplantae</taxon>
        <taxon>Streptophyta</taxon>
        <taxon>Embryophyta</taxon>
        <taxon>Tracheophyta</taxon>
        <taxon>Spermatophyta</taxon>
        <taxon>Magnoliopsida</taxon>
        <taxon>eudicotyledons</taxon>
        <taxon>Gunneridae</taxon>
        <taxon>Pentapetalae</taxon>
        <taxon>asterids</taxon>
        <taxon>lamiids</taxon>
        <taxon>Lamiales</taxon>
        <taxon>Lamiaceae</taxon>
        <taxon>Nepetoideae</taxon>
        <taxon>Mentheae</taxon>
        <taxon>Salviinae</taxon>
        <taxon>Salvia</taxon>
        <taxon>Salvia subgen. Calosphace</taxon>
        <taxon>core Calosphace</taxon>
    </lineage>
</organism>
<evidence type="ECO:0000256" key="8">
    <source>
        <dbReference type="PROSITE-ProRule" id="PRU00175"/>
    </source>
</evidence>
<dbReference type="PROSITE" id="PS50089">
    <property type="entry name" value="ZF_RING_2"/>
    <property type="match status" value="1"/>
</dbReference>
<name>A0A8X8ZJQ4_SALSN</name>
<dbReference type="EMBL" id="PNBA02000011">
    <property type="protein sequence ID" value="KAG6407246.1"/>
    <property type="molecule type" value="Genomic_DNA"/>
</dbReference>
<evidence type="ECO:0000256" key="7">
    <source>
        <dbReference type="ARBA" id="ARBA00022833"/>
    </source>
</evidence>
<dbReference type="SMART" id="SM00184">
    <property type="entry name" value="RING"/>
    <property type="match status" value="1"/>
</dbReference>
<evidence type="ECO:0000256" key="2">
    <source>
        <dbReference type="ARBA" id="ARBA00012483"/>
    </source>
</evidence>
<evidence type="ECO:0000256" key="1">
    <source>
        <dbReference type="ARBA" id="ARBA00000900"/>
    </source>
</evidence>
<reference evidence="10" key="2">
    <citation type="submission" date="2020-08" db="EMBL/GenBank/DDBJ databases">
        <title>Plant Genome Project.</title>
        <authorList>
            <person name="Zhang R.-G."/>
        </authorList>
    </citation>
    <scope>NUCLEOTIDE SEQUENCE</scope>
    <source>
        <strain evidence="10">Huo1</strain>
        <tissue evidence="10">Leaf</tissue>
    </source>
</reference>
<dbReference type="FunFam" id="3.30.40.10:FF:000022">
    <property type="entry name" value="E3 ubiquitin-protein ligase RING1-like"/>
    <property type="match status" value="1"/>
</dbReference>
<dbReference type="PANTHER" id="PTHR15710:SF217">
    <property type="entry name" value="E3 UBIQUITIN-PROTEIN LIGASE RDUF2"/>
    <property type="match status" value="1"/>
</dbReference>
<feature type="domain" description="RING-type" evidence="9">
    <location>
        <begin position="121"/>
        <end position="162"/>
    </location>
</feature>
<keyword evidence="5 8" id="KW-0863">Zinc-finger</keyword>
<dbReference type="Gene3D" id="3.30.40.10">
    <property type="entry name" value="Zinc/RING finger domain, C3HC4 (zinc finger)"/>
    <property type="match status" value="1"/>
</dbReference>
<dbReference type="GO" id="GO:0008270">
    <property type="term" value="F:zinc ion binding"/>
    <property type="evidence" value="ECO:0007669"/>
    <property type="project" value="UniProtKB-KW"/>
</dbReference>
<proteinExistence type="predicted"/>
<accession>A0A8X8ZJQ4</accession>
<keyword evidence="3" id="KW-0808">Transferase</keyword>
<dbReference type="InterPro" id="IPR013083">
    <property type="entry name" value="Znf_RING/FYVE/PHD"/>
</dbReference>
<dbReference type="Proteomes" id="UP000298416">
    <property type="component" value="Unassembled WGS sequence"/>
</dbReference>
<dbReference type="GO" id="GO:0016567">
    <property type="term" value="P:protein ubiquitination"/>
    <property type="evidence" value="ECO:0007669"/>
    <property type="project" value="TreeGrafter"/>
</dbReference>
<evidence type="ECO:0000256" key="4">
    <source>
        <dbReference type="ARBA" id="ARBA00022723"/>
    </source>
</evidence>
<dbReference type="Pfam" id="PF13639">
    <property type="entry name" value="zf-RING_2"/>
    <property type="match status" value="1"/>
</dbReference>
<gene>
    <name evidence="10" type="ORF">SASPL_130232</name>
</gene>
<dbReference type="GO" id="GO:0061630">
    <property type="term" value="F:ubiquitin protein ligase activity"/>
    <property type="evidence" value="ECO:0007669"/>
    <property type="project" value="UniProtKB-EC"/>
</dbReference>
<dbReference type="EC" id="2.3.2.27" evidence="2"/>
<evidence type="ECO:0000256" key="6">
    <source>
        <dbReference type="ARBA" id="ARBA00022786"/>
    </source>
</evidence>
<evidence type="ECO:0000256" key="3">
    <source>
        <dbReference type="ARBA" id="ARBA00022679"/>
    </source>
</evidence>
<dbReference type="GO" id="GO:0005737">
    <property type="term" value="C:cytoplasm"/>
    <property type="evidence" value="ECO:0007669"/>
    <property type="project" value="TreeGrafter"/>
</dbReference>
<protein>
    <recommendedName>
        <fullName evidence="2">RING-type E3 ubiquitin transferase</fullName>
        <ecNumber evidence="2">2.3.2.27</ecNumber>
    </recommendedName>
</protein>
<dbReference type="PANTHER" id="PTHR15710">
    <property type="entry name" value="E3 UBIQUITIN-PROTEIN LIGASE PRAJA"/>
    <property type="match status" value="1"/>
</dbReference>
<comment type="catalytic activity">
    <reaction evidence="1">
        <text>S-ubiquitinyl-[E2 ubiquitin-conjugating enzyme]-L-cysteine + [acceptor protein]-L-lysine = [E2 ubiquitin-conjugating enzyme]-L-cysteine + N(6)-ubiquitinyl-[acceptor protein]-L-lysine.</text>
        <dbReference type="EC" id="2.3.2.27"/>
    </reaction>
</comment>
<evidence type="ECO:0000313" key="11">
    <source>
        <dbReference type="Proteomes" id="UP000298416"/>
    </source>
</evidence>
<comment type="caution">
    <text evidence="10">The sequence shown here is derived from an EMBL/GenBank/DDBJ whole genome shotgun (WGS) entry which is preliminary data.</text>
</comment>